<dbReference type="Gene3D" id="3.40.50.1820">
    <property type="entry name" value="alpha/beta hydrolase"/>
    <property type="match status" value="1"/>
</dbReference>
<feature type="transmembrane region" description="Helical" evidence="2">
    <location>
        <begin position="37"/>
        <end position="59"/>
    </location>
</feature>
<dbReference type="EMBL" id="BAAAUV010000007">
    <property type="protein sequence ID" value="GAA3213514.1"/>
    <property type="molecule type" value="Genomic_DNA"/>
</dbReference>
<dbReference type="PANTHER" id="PTHR48098:SF1">
    <property type="entry name" value="DIACYLGLYCEROL ACYLTRANSFERASE_MYCOLYLTRANSFERASE AG85A"/>
    <property type="match status" value="1"/>
</dbReference>
<accession>A0ABP6QAF2</accession>
<feature type="region of interest" description="Disordered" evidence="1">
    <location>
        <begin position="363"/>
        <end position="410"/>
    </location>
</feature>
<evidence type="ECO:0000313" key="3">
    <source>
        <dbReference type="EMBL" id="GAA3213514.1"/>
    </source>
</evidence>
<gene>
    <name evidence="3" type="ORF">GCM10010468_33570</name>
</gene>
<dbReference type="InterPro" id="IPR000801">
    <property type="entry name" value="Esterase-like"/>
</dbReference>
<dbReference type="InterPro" id="IPR050583">
    <property type="entry name" value="Mycobacterial_A85_antigen"/>
</dbReference>
<organism evidence="3 4">
    <name type="scientific">Actinocorallia longicatena</name>
    <dbReference type="NCBI Taxonomy" id="111803"/>
    <lineage>
        <taxon>Bacteria</taxon>
        <taxon>Bacillati</taxon>
        <taxon>Actinomycetota</taxon>
        <taxon>Actinomycetes</taxon>
        <taxon>Streptosporangiales</taxon>
        <taxon>Thermomonosporaceae</taxon>
        <taxon>Actinocorallia</taxon>
    </lineage>
</organism>
<evidence type="ECO:0000256" key="2">
    <source>
        <dbReference type="SAM" id="Phobius"/>
    </source>
</evidence>
<proteinExistence type="predicted"/>
<comment type="caution">
    <text evidence="3">The sequence shown here is derived from an EMBL/GenBank/DDBJ whole genome shotgun (WGS) entry which is preliminary data.</text>
</comment>
<dbReference type="GO" id="GO:0016787">
    <property type="term" value="F:hydrolase activity"/>
    <property type="evidence" value="ECO:0007669"/>
    <property type="project" value="UniProtKB-KW"/>
</dbReference>
<feature type="compositionally biased region" description="Low complexity" evidence="1">
    <location>
        <begin position="363"/>
        <end position="379"/>
    </location>
</feature>
<protein>
    <submittedName>
        <fullName evidence="3">Alpha/beta hydrolase-fold protein</fullName>
    </submittedName>
</protein>
<dbReference type="Pfam" id="PF00756">
    <property type="entry name" value="Esterase"/>
    <property type="match status" value="1"/>
</dbReference>
<dbReference type="InterPro" id="IPR029058">
    <property type="entry name" value="AB_hydrolase_fold"/>
</dbReference>
<keyword evidence="2" id="KW-1133">Transmembrane helix</keyword>
<feature type="transmembrane region" description="Helical" evidence="2">
    <location>
        <begin position="6"/>
        <end position="25"/>
    </location>
</feature>
<evidence type="ECO:0000313" key="4">
    <source>
        <dbReference type="Proteomes" id="UP001501237"/>
    </source>
</evidence>
<name>A0ABP6QAF2_9ACTN</name>
<dbReference type="RefSeq" id="WP_344829040.1">
    <property type="nucleotide sequence ID" value="NZ_BAAAUV010000007.1"/>
</dbReference>
<dbReference type="Proteomes" id="UP001501237">
    <property type="component" value="Unassembled WGS sequence"/>
</dbReference>
<dbReference type="SUPFAM" id="SSF53474">
    <property type="entry name" value="alpha/beta-Hydrolases"/>
    <property type="match status" value="1"/>
</dbReference>
<reference evidence="4" key="1">
    <citation type="journal article" date="2019" name="Int. J. Syst. Evol. Microbiol.">
        <title>The Global Catalogue of Microorganisms (GCM) 10K type strain sequencing project: providing services to taxonomists for standard genome sequencing and annotation.</title>
        <authorList>
            <consortium name="The Broad Institute Genomics Platform"/>
            <consortium name="The Broad Institute Genome Sequencing Center for Infectious Disease"/>
            <person name="Wu L."/>
            <person name="Ma J."/>
        </authorList>
    </citation>
    <scope>NUCLEOTIDE SEQUENCE [LARGE SCALE GENOMIC DNA]</scope>
    <source>
        <strain evidence="4">JCM 9377</strain>
    </source>
</reference>
<keyword evidence="4" id="KW-1185">Reference proteome</keyword>
<keyword evidence="2" id="KW-0472">Membrane</keyword>
<sequence>MFGPQGAGTVFVLITLFVGFVALAIRFSRWWIRGGAVFGAFLPAMLTGFVFVNQMYAYYPSWGALWGDLTGTPPTHVVTLRELSEAAVREKAASDGKAAKRGLLVEASLPGPRSGITRDGLVYLPPQYFQEAYKGARFPALELLHGAPGNPYDYDRVMDIVGTYRKAARQKKARPAVLVMPDSNGGQQNALQCLNVKDGPQDETYLVDDVTAVLVEKLRVRNRGTGWGIAGFSEGGFCATNLMLRHPRTYKVAGVMSGYFTPLPVVKKPEVVDPFGGSPAVRAANDPQQEVAAWPVGRDLGRFWFAAGGDDQRDMLGTEGFIRQLRRVQPQLVYQVVPGGTHSFGVWRQACPKFLRWALRQLPGPAGAAPRRGGTTGAPVDRSTRTPGPSARPSEPRTQRPTGVPVVRER</sequence>
<keyword evidence="3" id="KW-0378">Hydrolase</keyword>
<evidence type="ECO:0000256" key="1">
    <source>
        <dbReference type="SAM" id="MobiDB-lite"/>
    </source>
</evidence>
<keyword evidence="2" id="KW-0812">Transmembrane</keyword>
<dbReference type="PANTHER" id="PTHR48098">
    <property type="entry name" value="ENTEROCHELIN ESTERASE-RELATED"/>
    <property type="match status" value="1"/>
</dbReference>